<feature type="transmembrane region" description="Helical" evidence="6">
    <location>
        <begin position="256"/>
        <end position="279"/>
    </location>
</feature>
<reference evidence="8 9" key="1">
    <citation type="submission" date="2018-08" db="EMBL/GenBank/DDBJ databases">
        <title>Wenzhouxiangella salilacus sp. nov., a novel bacterium isolated from a saline lake in Xinjiang Province, China.</title>
        <authorList>
            <person name="Han S."/>
        </authorList>
    </citation>
    <scope>NUCLEOTIDE SEQUENCE [LARGE SCALE GENOMIC DNA]</scope>
    <source>
        <strain evidence="8 9">XDB06</strain>
    </source>
</reference>
<feature type="transmembrane region" description="Helical" evidence="6">
    <location>
        <begin position="780"/>
        <end position="800"/>
    </location>
</feature>
<feature type="transmembrane region" description="Helical" evidence="6">
    <location>
        <begin position="693"/>
        <end position="713"/>
    </location>
</feature>
<dbReference type="InterPro" id="IPR003838">
    <property type="entry name" value="ABC3_permease_C"/>
</dbReference>
<proteinExistence type="predicted"/>
<keyword evidence="3 6" id="KW-0812">Transmembrane</keyword>
<sequence>MNATTLSLKLLTRQSRSGALIMLFAGLVVATAALAAVSLFTDRVGRALERQAGEVLAADLVVTGRERLPDEYLDKASELGLETAEIALLSTVLFVGEESHLVDLKAVTEGYPLRGQLKLADRLGAPEEALAGIPEPGTGWMAARGLRLFETDTGVQVDIGRRPVTIERVLAWEPDRGGSRFMLAPRLIIHMDDLLASELLGPGSRVRWRLLVAGSESGVAEFRRWVEPRLEERQDIETVAEAEADTGRALEQARRFLGVAALTAVILAAAAVLLAALRFSRSQRDLVALLKAFGAEGRQILLALTLLLLWLALAAIAVGGLLGFGAQAIIGQILADGPAGELPPARLLPLLGSGSFTLLLAAGFALPPLVALRGVAPMRILNRSLDTRPGLAGGLWLLPILGALTIPVLQLGNLRLAMIVLGGSAVLAALLALAAWLAMGLSRQLSKRTRADWRFGLAGLHRRRGQGIIQITALGLGLMALLLLMIVRTELLDQWRGSLPADTADHFVVNIQPDQTEGVREALIEAGAQNVQVRPMATVNLIEVNGEPPPDHRWAGQVNVSWIDRLPPANRVVEGEFFAPDATGEISLAKRWSERTGVGLGDTMLFEAGSRRFEATVTSMREVEWESFNVNFFILLTPSAGEALPHQFIASFRLPEEAGPLRAVQQGWPNVSIIDIGALLDRIGEIIDRVSRAAQVVFFFTLVAGLVVLLAALEATRDERRQEAALIRALGADDAMVRRGLLIEYGAMAFIAAVLATGGAALTGWLLARELFEFAYQPSGLLLVTGFLASFVLVIGSGWLGNRSVLRTSPIRILRAGG</sequence>
<keyword evidence="9" id="KW-1185">Reference proteome</keyword>
<feature type="domain" description="ABC3 transporter permease C-terminal" evidence="7">
    <location>
        <begin position="696"/>
        <end position="810"/>
    </location>
</feature>
<evidence type="ECO:0000256" key="4">
    <source>
        <dbReference type="ARBA" id="ARBA00022989"/>
    </source>
</evidence>
<dbReference type="EMBL" id="QUZK01000022">
    <property type="protein sequence ID" value="RFF31162.1"/>
    <property type="molecule type" value="Genomic_DNA"/>
</dbReference>
<gene>
    <name evidence="8" type="ORF">DZC52_04890</name>
</gene>
<feature type="domain" description="ABC3 transporter permease C-terminal" evidence="7">
    <location>
        <begin position="260"/>
        <end position="366"/>
    </location>
</feature>
<evidence type="ECO:0000259" key="7">
    <source>
        <dbReference type="Pfam" id="PF02687"/>
    </source>
</evidence>
<dbReference type="AlphaFoldDB" id="A0A3E1KA66"/>
<dbReference type="Pfam" id="PF02687">
    <property type="entry name" value="FtsX"/>
    <property type="match status" value="2"/>
</dbReference>
<evidence type="ECO:0000256" key="5">
    <source>
        <dbReference type="ARBA" id="ARBA00023136"/>
    </source>
</evidence>
<dbReference type="RefSeq" id="WP_116650010.1">
    <property type="nucleotide sequence ID" value="NZ_QUZK01000022.1"/>
</dbReference>
<evidence type="ECO:0000313" key="9">
    <source>
        <dbReference type="Proteomes" id="UP000260351"/>
    </source>
</evidence>
<comment type="subcellular location">
    <subcellularLocation>
        <location evidence="1">Cell membrane</location>
        <topology evidence="1">Multi-pass membrane protein</topology>
    </subcellularLocation>
</comment>
<name>A0A3E1KA66_9GAMM</name>
<keyword evidence="5 6" id="KW-0472">Membrane</keyword>
<evidence type="ECO:0000256" key="3">
    <source>
        <dbReference type="ARBA" id="ARBA00022692"/>
    </source>
</evidence>
<keyword evidence="2" id="KW-1003">Cell membrane</keyword>
<evidence type="ECO:0000256" key="6">
    <source>
        <dbReference type="SAM" id="Phobius"/>
    </source>
</evidence>
<feature type="transmembrane region" description="Helical" evidence="6">
    <location>
        <begin position="745"/>
        <end position="768"/>
    </location>
</feature>
<feature type="transmembrane region" description="Helical" evidence="6">
    <location>
        <begin position="300"/>
        <end position="330"/>
    </location>
</feature>
<evidence type="ECO:0000313" key="8">
    <source>
        <dbReference type="EMBL" id="RFF31162.1"/>
    </source>
</evidence>
<dbReference type="PANTHER" id="PTHR30287:SF1">
    <property type="entry name" value="INNER MEMBRANE PROTEIN"/>
    <property type="match status" value="1"/>
</dbReference>
<dbReference type="OrthoDB" id="5292592at2"/>
<keyword evidence="4 6" id="KW-1133">Transmembrane helix</keyword>
<organism evidence="8 9">
    <name type="scientific">Wenzhouxiangella sediminis</name>
    <dbReference type="NCBI Taxonomy" id="1792836"/>
    <lineage>
        <taxon>Bacteria</taxon>
        <taxon>Pseudomonadati</taxon>
        <taxon>Pseudomonadota</taxon>
        <taxon>Gammaproteobacteria</taxon>
        <taxon>Chromatiales</taxon>
        <taxon>Wenzhouxiangellaceae</taxon>
        <taxon>Wenzhouxiangella</taxon>
    </lineage>
</organism>
<feature type="transmembrane region" description="Helical" evidence="6">
    <location>
        <begin position="391"/>
        <end position="410"/>
    </location>
</feature>
<dbReference type="PANTHER" id="PTHR30287">
    <property type="entry name" value="MEMBRANE COMPONENT OF PREDICTED ABC SUPERFAMILY METABOLITE UPTAKE TRANSPORTER"/>
    <property type="match status" value="1"/>
</dbReference>
<feature type="transmembrane region" description="Helical" evidence="6">
    <location>
        <begin position="467"/>
        <end position="487"/>
    </location>
</feature>
<comment type="caution">
    <text evidence="8">The sequence shown here is derived from an EMBL/GenBank/DDBJ whole genome shotgun (WGS) entry which is preliminary data.</text>
</comment>
<dbReference type="GO" id="GO:0005886">
    <property type="term" value="C:plasma membrane"/>
    <property type="evidence" value="ECO:0007669"/>
    <property type="project" value="UniProtKB-SubCell"/>
</dbReference>
<dbReference type="Proteomes" id="UP000260351">
    <property type="component" value="Unassembled WGS sequence"/>
</dbReference>
<accession>A0A3E1KA66</accession>
<feature type="transmembrane region" description="Helical" evidence="6">
    <location>
        <begin position="416"/>
        <end position="438"/>
    </location>
</feature>
<protein>
    <submittedName>
        <fullName evidence="8">Oxidoreductase</fullName>
    </submittedName>
</protein>
<dbReference type="InterPro" id="IPR038766">
    <property type="entry name" value="Membrane_comp_ABC_pdt"/>
</dbReference>
<evidence type="ECO:0000256" key="1">
    <source>
        <dbReference type="ARBA" id="ARBA00004651"/>
    </source>
</evidence>
<evidence type="ECO:0000256" key="2">
    <source>
        <dbReference type="ARBA" id="ARBA00022475"/>
    </source>
</evidence>
<feature type="transmembrane region" description="Helical" evidence="6">
    <location>
        <begin position="350"/>
        <end position="370"/>
    </location>
</feature>